<dbReference type="SUPFAM" id="SSF56322">
    <property type="entry name" value="ADC synthase"/>
    <property type="match status" value="1"/>
</dbReference>
<dbReference type="RefSeq" id="WP_107244983.1">
    <property type="nucleotide sequence ID" value="NZ_PYMJ01000034.1"/>
</dbReference>
<sequence length="399" mass="43697">MQRTQSETLTFSFASFSPKTEFIFTSEHRSLMASGINQTVIQPAIDGDENNSLFQRAIQRAFSLEKQKGVNNPIIIGSIPFDVSQPSCLYVPTAFEFIDKHAFQHATPNISLTPPAVEVLSSMSVPNEHTFKSAVAQAVEKFQSTSLEKAVLSRVLNLELDGNISPEYVLRRLMAQNPTGYHFSIPQADGSILLGASPELLIRKQGQQLSSNPLAGSAKRQQIEADELRVSQALLASKKDRYEHRLVIDEIQRLLDPYCVELHVPNDPSLINTPAMWHLSTKISGTLKSPSTSALQLACLLHPTPAVCGFPFDLSRRAINELESFERGMFSGMVGWCDAEGNGEWAVTIRCGKVLNNTVSLFAGAGIVDASCPQSEWAETEAKLGTMLNAFGLKSKESA</sequence>
<accession>A0A2T3J8X8</accession>
<dbReference type="EMBL" id="PYMJ01000034">
    <property type="protein sequence ID" value="PSU45233.1"/>
    <property type="molecule type" value="Genomic_DNA"/>
</dbReference>
<comment type="catalytic activity">
    <reaction evidence="1">
        <text>chorismate = isochorismate</text>
        <dbReference type="Rhea" id="RHEA:18985"/>
        <dbReference type="ChEBI" id="CHEBI:29748"/>
        <dbReference type="ChEBI" id="CHEBI:29780"/>
        <dbReference type="EC" id="5.4.4.2"/>
    </reaction>
</comment>
<evidence type="ECO:0000256" key="1">
    <source>
        <dbReference type="ARBA" id="ARBA00000799"/>
    </source>
</evidence>
<evidence type="ECO:0000256" key="4">
    <source>
        <dbReference type="ARBA" id="ARBA00023235"/>
    </source>
</evidence>
<dbReference type="GO" id="GO:0008909">
    <property type="term" value="F:isochorismate synthase activity"/>
    <property type="evidence" value="ECO:0007669"/>
    <property type="project" value="UniProtKB-EC"/>
</dbReference>
<dbReference type="Gene3D" id="3.60.120.10">
    <property type="entry name" value="Anthranilate synthase"/>
    <property type="match status" value="1"/>
</dbReference>
<dbReference type="InterPro" id="IPR015890">
    <property type="entry name" value="Chorismate_C"/>
</dbReference>
<dbReference type="PANTHER" id="PTHR42839">
    <property type="entry name" value="ISOCHORISMATE SYNTHASE ENTC"/>
    <property type="match status" value="1"/>
</dbReference>
<keyword evidence="4" id="KW-0413">Isomerase</keyword>
<gene>
    <name evidence="7" type="ORF">C9J12_23825</name>
</gene>
<dbReference type="EC" id="5.4.4.2" evidence="3"/>
<dbReference type="InterPro" id="IPR004561">
    <property type="entry name" value="IsoChor_synthase"/>
</dbReference>
<keyword evidence="8" id="KW-1185">Reference proteome</keyword>
<feature type="domain" description="Chorismate-utilising enzyme C-terminal" evidence="6">
    <location>
        <begin position="128"/>
        <end position="383"/>
    </location>
</feature>
<name>A0A2T3J8X8_9GAMM</name>
<comment type="caution">
    <text evidence="7">The sequence shown here is derived from an EMBL/GenBank/DDBJ whole genome shotgun (WGS) entry which is preliminary data.</text>
</comment>
<protein>
    <recommendedName>
        <fullName evidence="3">isochorismate synthase</fullName>
        <ecNumber evidence="3">5.4.4.2</ecNumber>
    </recommendedName>
    <alternativeName>
        <fullName evidence="5">Isochorismate mutase</fullName>
    </alternativeName>
</protein>
<dbReference type="Proteomes" id="UP000240987">
    <property type="component" value="Unassembled WGS sequence"/>
</dbReference>
<evidence type="ECO:0000313" key="7">
    <source>
        <dbReference type="EMBL" id="PSU45233.1"/>
    </source>
</evidence>
<dbReference type="OrthoDB" id="9806579at2"/>
<evidence type="ECO:0000256" key="2">
    <source>
        <dbReference type="ARBA" id="ARBA00005297"/>
    </source>
</evidence>
<dbReference type="NCBIfam" id="TIGR00543">
    <property type="entry name" value="isochor_syn"/>
    <property type="match status" value="1"/>
</dbReference>
<dbReference type="AlphaFoldDB" id="A0A2T3J8X8"/>
<dbReference type="Pfam" id="PF00425">
    <property type="entry name" value="Chorismate_bind"/>
    <property type="match status" value="1"/>
</dbReference>
<evidence type="ECO:0000256" key="5">
    <source>
        <dbReference type="ARBA" id="ARBA00041564"/>
    </source>
</evidence>
<evidence type="ECO:0000259" key="6">
    <source>
        <dbReference type="Pfam" id="PF00425"/>
    </source>
</evidence>
<comment type="similarity">
    <text evidence="2">Belongs to the isochorismate synthase family.</text>
</comment>
<evidence type="ECO:0000256" key="3">
    <source>
        <dbReference type="ARBA" id="ARBA00012824"/>
    </source>
</evidence>
<evidence type="ECO:0000313" key="8">
    <source>
        <dbReference type="Proteomes" id="UP000240987"/>
    </source>
</evidence>
<reference evidence="7 8" key="1">
    <citation type="submission" date="2018-01" db="EMBL/GenBank/DDBJ databases">
        <title>Whole genome sequencing of Histamine producing bacteria.</title>
        <authorList>
            <person name="Butler K."/>
        </authorList>
    </citation>
    <scope>NUCLEOTIDE SEQUENCE [LARGE SCALE GENOMIC DNA]</scope>
    <source>
        <strain evidence="7 8">JCM 12947</strain>
    </source>
</reference>
<dbReference type="InterPro" id="IPR005801">
    <property type="entry name" value="ADC_synthase"/>
</dbReference>
<dbReference type="PANTHER" id="PTHR42839:SF2">
    <property type="entry name" value="ISOCHORISMATE SYNTHASE ENTC"/>
    <property type="match status" value="1"/>
</dbReference>
<proteinExistence type="inferred from homology"/>
<organism evidence="7 8">
    <name type="scientific">Photobacterium frigidiphilum</name>
    <dbReference type="NCBI Taxonomy" id="264736"/>
    <lineage>
        <taxon>Bacteria</taxon>
        <taxon>Pseudomonadati</taxon>
        <taxon>Pseudomonadota</taxon>
        <taxon>Gammaproteobacteria</taxon>
        <taxon>Vibrionales</taxon>
        <taxon>Vibrionaceae</taxon>
        <taxon>Photobacterium</taxon>
    </lineage>
</organism>